<name>A0A0D1CUM7_MYCMD</name>
<dbReference type="SUPFAM" id="SSF50630">
    <property type="entry name" value="Acid proteases"/>
    <property type="match status" value="1"/>
</dbReference>
<dbReference type="GeneID" id="23567435"/>
<dbReference type="GO" id="GO:0004190">
    <property type="term" value="F:aspartic-type endopeptidase activity"/>
    <property type="evidence" value="ECO:0000318"/>
    <property type="project" value="GO_Central"/>
</dbReference>
<dbReference type="RefSeq" id="XP_011388390.1">
    <property type="nucleotide sequence ID" value="XM_011390088.1"/>
</dbReference>
<dbReference type="Pfam" id="PF00026">
    <property type="entry name" value="Asp"/>
    <property type="match status" value="2"/>
</dbReference>
<dbReference type="InterPro" id="IPR033121">
    <property type="entry name" value="PEPTIDASE_A1"/>
</dbReference>
<feature type="chain" id="PRO_5002244436" description="Peptidase A1 domain-containing protein" evidence="6">
    <location>
        <begin position="25"/>
        <end position="654"/>
    </location>
</feature>
<organism evidence="8 9">
    <name type="scientific">Mycosarcoma maydis</name>
    <name type="common">Corn smut fungus</name>
    <name type="synonym">Ustilago maydis</name>
    <dbReference type="NCBI Taxonomy" id="5270"/>
    <lineage>
        <taxon>Eukaryota</taxon>
        <taxon>Fungi</taxon>
        <taxon>Dikarya</taxon>
        <taxon>Basidiomycota</taxon>
        <taxon>Ustilaginomycotina</taxon>
        <taxon>Ustilaginomycetes</taxon>
        <taxon>Ustilaginales</taxon>
        <taxon>Ustilaginaceae</taxon>
        <taxon>Mycosarcoma</taxon>
    </lineage>
</organism>
<evidence type="ECO:0000256" key="3">
    <source>
        <dbReference type="PIRSR" id="PIRSR601461-1"/>
    </source>
</evidence>
<dbReference type="EMBL" id="CM003143">
    <property type="protein sequence ID" value="KIS70133.1"/>
    <property type="molecule type" value="Genomic_DNA"/>
</dbReference>
<sequence length="654" mass="69733">MIFSRRWTIGVLVCITLLAISSRATPSNPPAFFHNSRDRPTVISLRAPDHLVTTSTDHASTQRELQHASVARRRSLFARQDRRASTSSTNSNDKIQTLGYLSGAYQVPLNLSSSPAQLVFVQLDTGSSDLWITSTACASSQCQDDKVLRFDSQKSTTFQPIQVDSETRLNLTASSFGGNATNNTRSSSHGTDGYAKRQTKEMVDIPFSIYYDDTTSASGVVVADKVGISDLSVDQQAFALINATNVTLGEQGISGVLGLGFARGSVVSRSLIGYADQIGAQVKILPFLTSLLQTSGASYPLFGLYLTRQGGTATFGAVDPAILPSQRERSQVEWYDVYPFPSGDTSVPANNTLNLDASALGPYVQWVLPLTSVGVSGQQATLRPSFTSLRTSLALLDTGSSSILGPPSAVASIFSSIRNSRHVGDGRFIVPCDTTDRMYFSFGGRNITLLPSDYIIGPDAQQPYLCFAWPSAAQADASGVDWILGTPFLRAVYSVFSIGINGKEPPKVGLYPLRQRADATQSSVVFSPQPTADLSSFLRNHATTINSVLPNSLVSLQSQSSVAYFFANATSTPTLGVVPTKVAASSTYRALLPTRSAATADDLPVIASTCSALPVPGNPASDGHSNSATRITTRCSRLASLLVLMLTLLPCMLV</sequence>
<dbReference type="PRINTS" id="PR00792">
    <property type="entry name" value="PEPSIN"/>
</dbReference>
<gene>
    <name evidence="8" type="ORF">UMAG_11569</name>
</gene>
<dbReference type="InterPro" id="IPR001461">
    <property type="entry name" value="Aspartic_peptidase_A1"/>
</dbReference>
<dbReference type="PROSITE" id="PS51767">
    <property type="entry name" value="PEPTIDASE_A1"/>
    <property type="match status" value="1"/>
</dbReference>
<feature type="active site" evidence="3">
    <location>
        <position position="397"/>
    </location>
</feature>
<keyword evidence="2 4" id="KW-0064">Aspartyl protease</keyword>
<dbReference type="InterPro" id="IPR034164">
    <property type="entry name" value="Pepsin-like_dom"/>
</dbReference>
<dbReference type="InterPro" id="IPR001969">
    <property type="entry name" value="Aspartic_peptidase_AS"/>
</dbReference>
<keyword evidence="6" id="KW-0732">Signal</keyword>
<feature type="domain" description="Peptidase A1" evidence="7">
    <location>
        <begin position="105"/>
        <end position="511"/>
    </location>
</feature>
<dbReference type="Gene3D" id="2.40.70.10">
    <property type="entry name" value="Acid Proteases"/>
    <property type="match status" value="2"/>
</dbReference>
<comment type="similarity">
    <text evidence="1 4">Belongs to the peptidase A1 family.</text>
</comment>
<keyword evidence="4" id="KW-0645">Protease</keyword>
<evidence type="ECO:0000313" key="8">
    <source>
        <dbReference type="EMBL" id="KIS70133.1"/>
    </source>
</evidence>
<dbReference type="Proteomes" id="UP000000561">
    <property type="component" value="Chromosome 4"/>
</dbReference>
<dbReference type="GO" id="GO:0006508">
    <property type="term" value="P:proteolysis"/>
    <property type="evidence" value="ECO:0000318"/>
    <property type="project" value="GO_Central"/>
</dbReference>
<evidence type="ECO:0000313" key="9">
    <source>
        <dbReference type="Proteomes" id="UP000000561"/>
    </source>
</evidence>
<protein>
    <recommendedName>
        <fullName evidence="7">Peptidase A1 domain-containing protein</fullName>
    </recommendedName>
</protein>
<evidence type="ECO:0000256" key="6">
    <source>
        <dbReference type="SAM" id="SignalP"/>
    </source>
</evidence>
<accession>A0A0D1CUM7</accession>
<dbReference type="PROSITE" id="PS00141">
    <property type="entry name" value="ASP_PROTEASE"/>
    <property type="match status" value="1"/>
</dbReference>
<dbReference type="AlphaFoldDB" id="A0A0D1CUM7"/>
<keyword evidence="4" id="KW-0378">Hydrolase</keyword>
<reference evidence="8 9" key="1">
    <citation type="journal article" date="2006" name="Nature">
        <title>Insights from the genome of the biotrophic fungal plant pathogen Ustilago maydis.</title>
        <authorList>
            <person name="Kamper J."/>
            <person name="Kahmann R."/>
            <person name="Bolker M."/>
            <person name="Ma L.J."/>
            <person name="Brefort T."/>
            <person name="Saville B.J."/>
            <person name="Banuett F."/>
            <person name="Kronstad J.W."/>
            <person name="Gold S.E."/>
            <person name="Muller O."/>
            <person name="Perlin M.H."/>
            <person name="Wosten H.A."/>
            <person name="de Vries R."/>
            <person name="Ruiz-Herrera J."/>
            <person name="Reynaga-Pena C.G."/>
            <person name="Snetselaar K."/>
            <person name="McCann M."/>
            <person name="Perez-Martin J."/>
            <person name="Feldbrugge M."/>
            <person name="Basse C.W."/>
            <person name="Steinberg G."/>
            <person name="Ibeas J.I."/>
            <person name="Holloman W."/>
            <person name="Guzman P."/>
            <person name="Farman M."/>
            <person name="Stajich J.E."/>
            <person name="Sentandreu R."/>
            <person name="Gonzalez-Prieto J.M."/>
            <person name="Kennell J.C."/>
            <person name="Molina L."/>
            <person name="Schirawski J."/>
            <person name="Mendoza-Mendoza A."/>
            <person name="Greilinger D."/>
            <person name="Munch K."/>
            <person name="Rossel N."/>
            <person name="Scherer M."/>
            <person name="Vranes M."/>
            <person name="Ladendorf O."/>
            <person name="Vincon V."/>
            <person name="Fuchs U."/>
            <person name="Sandrock B."/>
            <person name="Meng S."/>
            <person name="Ho E.C."/>
            <person name="Cahill M.J."/>
            <person name="Boyce K.J."/>
            <person name="Klose J."/>
            <person name="Klosterman S.J."/>
            <person name="Deelstra H.J."/>
            <person name="Ortiz-Castellanos L."/>
            <person name="Li W."/>
            <person name="Sanchez-Alonso P."/>
            <person name="Schreier P.H."/>
            <person name="Hauser-Hahn I."/>
            <person name="Vaupel M."/>
            <person name="Koopmann E."/>
            <person name="Friedrich G."/>
            <person name="Voss H."/>
            <person name="Schluter T."/>
            <person name="Margolis J."/>
            <person name="Platt D."/>
            <person name="Swimmer C."/>
            <person name="Gnirke A."/>
            <person name="Chen F."/>
            <person name="Vysotskaia V."/>
            <person name="Mannhaupt G."/>
            <person name="Guldener U."/>
            <person name="Munsterkotter M."/>
            <person name="Haase D."/>
            <person name="Oesterheld M."/>
            <person name="Mewes H.W."/>
            <person name="Mauceli E.W."/>
            <person name="DeCaprio D."/>
            <person name="Wade C.M."/>
            <person name="Butler J."/>
            <person name="Young S."/>
            <person name="Jaffe D.B."/>
            <person name="Calvo S."/>
            <person name="Nusbaum C."/>
            <person name="Galagan J."/>
            <person name="Birren B.W."/>
        </authorList>
    </citation>
    <scope>NUCLEOTIDE SEQUENCE [LARGE SCALE GENOMIC DNA]</scope>
    <source>
        <strain evidence="9">DSM 14603 / FGSC 9021 / UM521</strain>
    </source>
</reference>
<evidence type="ECO:0000259" key="7">
    <source>
        <dbReference type="PROSITE" id="PS51767"/>
    </source>
</evidence>
<dbReference type="STRING" id="237631.A0A0D1CUM7"/>
<dbReference type="eggNOG" id="KOG1339">
    <property type="taxonomic scope" value="Eukaryota"/>
</dbReference>
<evidence type="ECO:0000256" key="1">
    <source>
        <dbReference type="ARBA" id="ARBA00007447"/>
    </source>
</evidence>
<dbReference type="InterPro" id="IPR021109">
    <property type="entry name" value="Peptidase_aspartic_dom_sf"/>
</dbReference>
<dbReference type="KEGG" id="uma:UMAG_11569"/>
<dbReference type="PANTHER" id="PTHR47966">
    <property type="entry name" value="BETA-SITE APP-CLEAVING ENZYME, ISOFORM A-RELATED"/>
    <property type="match status" value="1"/>
</dbReference>
<evidence type="ECO:0000256" key="5">
    <source>
        <dbReference type="SAM" id="MobiDB-lite"/>
    </source>
</evidence>
<feature type="region of interest" description="Disordered" evidence="5">
    <location>
        <begin position="175"/>
        <end position="195"/>
    </location>
</feature>
<feature type="active site" evidence="3">
    <location>
        <position position="124"/>
    </location>
</feature>
<proteinExistence type="inferred from homology"/>
<feature type="compositionally biased region" description="Polar residues" evidence="5">
    <location>
        <begin position="175"/>
        <end position="190"/>
    </location>
</feature>
<keyword evidence="9" id="KW-1185">Reference proteome</keyword>
<evidence type="ECO:0000256" key="2">
    <source>
        <dbReference type="ARBA" id="ARBA00022750"/>
    </source>
</evidence>
<dbReference type="PANTHER" id="PTHR47966:SF74">
    <property type="entry name" value="AGR407CP"/>
    <property type="match status" value="1"/>
</dbReference>
<feature type="signal peptide" evidence="6">
    <location>
        <begin position="1"/>
        <end position="24"/>
    </location>
</feature>
<dbReference type="OrthoDB" id="771136at2759"/>
<dbReference type="CDD" id="cd05471">
    <property type="entry name" value="pepsin_like"/>
    <property type="match status" value="1"/>
</dbReference>
<dbReference type="InParanoid" id="A0A0D1CUM7"/>
<evidence type="ECO:0000256" key="4">
    <source>
        <dbReference type="RuleBase" id="RU000454"/>
    </source>
</evidence>
<dbReference type="VEuPathDB" id="FungiDB:UMAG_11569"/>